<comment type="caution">
    <text evidence="15">The sequence shown here is derived from an EMBL/GenBank/DDBJ whole genome shotgun (WGS) entry which is preliminary data.</text>
</comment>
<comment type="subunit">
    <text evidence="2">Homodimer.</text>
</comment>
<proteinExistence type="inferred from homology"/>
<evidence type="ECO:0000256" key="13">
    <source>
        <dbReference type="ARBA" id="ARBA00042859"/>
    </source>
</evidence>
<evidence type="ECO:0000313" key="17">
    <source>
        <dbReference type="Proteomes" id="UP000265724"/>
    </source>
</evidence>
<keyword evidence="9 14" id="KW-0472">Membrane</keyword>
<dbReference type="AlphaFoldDB" id="A0A398DDI3"/>
<evidence type="ECO:0000256" key="14">
    <source>
        <dbReference type="SAM" id="Phobius"/>
    </source>
</evidence>
<dbReference type="EMBL" id="QXIX01000050">
    <property type="protein sequence ID" value="RIE12854.1"/>
    <property type="molecule type" value="Genomic_DNA"/>
</dbReference>
<dbReference type="Proteomes" id="UP000266042">
    <property type="component" value="Unassembled WGS sequence"/>
</dbReference>
<dbReference type="Proteomes" id="UP000265724">
    <property type="component" value="Unassembled WGS sequence"/>
</dbReference>
<feature type="transmembrane region" description="Helical" evidence="14">
    <location>
        <begin position="418"/>
        <end position="449"/>
    </location>
</feature>
<dbReference type="PANTHER" id="PTHR33843">
    <property type="entry name" value="ASCORBATE-SPECIFIC PTS SYSTEM EIIC COMPONENT"/>
    <property type="match status" value="1"/>
</dbReference>
<reference evidence="17 18" key="1">
    <citation type="submission" date="2018-09" db="EMBL/GenBank/DDBJ databases">
        <title>Discovery and Ecogenomic Context for Candidatus Cryosericales, a Global Caldiserica Order Active in Thawing Permafrost.</title>
        <authorList>
            <person name="Martinez M.A."/>
            <person name="Woodcroft B.J."/>
            <person name="Ignacio Espinoza J.C."/>
            <person name="Zayed A."/>
            <person name="Singleton C.M."/>
            <person name="Boyd J."/>
            <person name="Li Y.-F."/>
            <person name="Purvine S."/>
            <person name="Maughan H."/>
            <person name="Hodgkins S.B."/>
            <person name="Anderson D."/>
            <person name="Sederholm M."/>
            <person name="Temperton B."/>
            <person name="Saleska S.R."/>
            <person name="Tyson G.W."/>
            <person name="Rich V.I."/>
        </authorList>
    </citation>
    <scope>NUCLEOTIDE SEQUENCE [LARGE SCALE GENOMIC DNA]</scope>
    <source>
        <strain evidence="16 17">SMC2</strain>
        <strain evidence="15 18">SMC3</strain>
    </source>
</reference>
<feature type="transmembrane region" description="Helical" evidence="14">
    <location>
        <begin position="6"/>
        <end position="32"/>
    </location>
</feature>
<feature type="transmembrane region" description="Helical" evidence="14">
    <location>
        <begin position="262"/>
        <end position="279"/>
    </location>
</feature>
<feature type="transmembrane region" description="Helical" evidence="14">
    <location>
        <begin position="122"/>
        <end position="145"/>
    </location>
</feature>
<evidence type="ECO:0000256" key="11">
    <source>
        <dbReference type="ARBA" id="ARBA00038218"/>
    </source>
</evidence>
<evidence type="ECO:0000256" key="6">
    <source>
        <dbReference type="ARBA" id="ARBA00022683"/>
    </source>
</evidence>
<evidence type="ECO:0000256" key="10">
    <source>
        <dbReference type="ARBA" id="ARBA00037387"/>
    </source>
</evidence>
<evidence type="ECO:0000256" key="12">
    <source>
        <dbReference type="ARBA" id="ARBA00039702"/>
    </source>
</evidence>
<evidence type="ECO:0000256" key="2">
    <source>
        <dbReference type="ARBA" id="ARBA00011738"/>
    </source>
</evidence>
<comment type="function">
    <text evidence="10">The phosphoenolpyruvate-dependent sugar phosphotransferase system (sugar PTS), a major carbohydrate active transport system, catalyzes the phosphorylation of incoming sugar substrates concomitantly with their translocation across the cell membrane. The enzyme II UlaABC PTS system is involved in ascorbate transport.</text>
</comment>
<name>A0A398DDI3_9BACT</name>
<feature type="transmembrane region" description="Helical" evidence="14">
    <location>
        <begin position="350"/>
        <end position="370"/>
    </location>
</feature>
<feature type="transmembrane region" description="Helical" evidence="14">
    <location>
        <begin position="151"/>
        <end position="171"/>
    </location>
</feature>
<keyword evidence="6" id="KW-0598">Phosphotransferase system</keyword>
<gene>
    <name evidence="16" type="ORF">SMC2_06315</name>
    <name evidence="15" type="ORF">SMC3_05940</name>
</gene>
<feature type="transmembrane region" description="Helical" evidence="14">
    <location>
        <begin position="322"/>
        <end position="344"/>
    </location>
</feature>
<accession>A0A398DDI3</accession>
<dbReference type="InterPro" id="IPR051562">
    <property type="entry name" value="Ascorbate-PTS_EIIC"/>
</dbReference>
<keyword evidence="8 14" id="KW-1133">Transmembrane helix</keyword>
<dbReference type="Pfam" id="PF03611">
    <property type="entry name" value="EIIC-GAT"/>
    <property type="match status" value="1"/>
</dbReference>
<protein>
    <recommendedName>
        <fullName evidence="12">Ascorbate-specific PTS system EIIC component</fullName>
    </recommendedName>
    <alternativeName>
        <fullName evidence="13">Ascorbate-specific permease IIC component UlaA</fullName>
    </alternativeName>
</protein>
<dbReference type="EMBL" id="QXIW01000028">
    <property type="protein sequence ID" value="RIE12800.1"/>
    <property type="molecule type" value="Genomic_DNA"/>
</dbReference>
<feature type="transmembrane region" description="Helical" evidence="14">
    <location>
        <begin position="227"/>
        <end position="247"/>
    </location>
</feature>
<evidence type="ECO:0000256" key="9">
    <source>
        <dbReference type="ARBA" id="ARBA00023136"/>
    </source>
</evidence>
<comment type="subcellular location">
    <subcellularLocation>
        <location evidence="1">Cell membrane</location>
        <topology evidence="1">Multi-pass membrane protein</topology>
    </subcellularLocation>
</comment>
<keyword evidence="5" id="KW-0762">Sugar transport</keyword>
<dbReference type="GO" id="GO:0009401">
    <property type="term" value="P:phosphoenolpyruvate-dependent sugar phosphotransferase system"/>
    <property type="evidence" value="ECO:0007669"/>
    <property type="project" value="UniProtKB-KW"/>
</dbReference>
<feature type="transmembrane region" description="Helical" evidence="14">
    <location>
        <begin position="382"/>
        <end position="406"/>
    </location>
</feature>
<feature type="transmembrane region" description="Helical" evidence="14">
    <location>
        <begin position="96"/>
        <end position="115"/>
    </location>
</feature>
<evidence type="ECO:0000256" key="7">
    <source>
        <dbReference type="ARBA" id="ARBA00022692"/>
    </source>
</evidence>
<dbReference type="PANTHER" id="PTHR33843:SF4">
    <property type="entry name" value="ASCORBATE-SPECIFIC PTS SYSTEM EIIC COMPONENT"/>
    <property type="match status" value="1"/>
</dbReference>
<dbReference type="InterPro" id="IPR004703">
    <property type="entry name" value="PTS_sugar-sp_permease"/>
</dbReference>
<evidence type="ECO:0000313" key="16">
    <source>
        <dbReference type="EMBL" id="RIE12854.1"/>
    </source>
</evidence>
<dbReference type="RefSeq" id="WP_119089927.1">
    <property type="nucleotide sequence ID" value="NZ_QXIW01000028.1"/>
</dbReference>
<feature type="transmembrane region" description="Helical" evidence="14">
    <location>
        <begin position="44"/>
        <end position="65"/>
    </location>
</feature>
<dbReference type="GO" id="GO:0005886">
    <property type="term" value="C:plasma membrane"/>
    <property type="evidence" value="ECO:0007669"/>
    <property type="project" value="UniProtKB-SubCell"/>
</dbReference>
<keyword evidence="17" id="KW-1185">Reference proteome</keyword>
<evidence type="ECO:0000256" key="3">
    <source>
        <dbReference type="ARBA" id="ARBA00022448"/>
    </source>
</evidence>
<evidence type="ECO:0000313" key="18">
    <source>
        <dbReference type="Proteomes" id="UP000266042"/>
    </source>
</evidence>
<evidence type="ECO:0000256" key="4">
    <source>
        <dbReference type="ARBA" id="ARBA00022475"/>
    </source>
</evidence>
<evidence type="ECO:0000256" key="1">
    <source>
        <dbReference type="ARBA" id="ARBA00004651"/>
    </source>
</evidence>
<keyword evidence="4" id="KW-1003">Cell membrane</keyword>
<keyword evidence="3" id="KW-0813">Transport</keyword>
<evidence type="ECO:0000256" key="5">
    <source>
        <dbReference type="ARBA" id="ARBA00022597"/>
    </source>
</evidence>
<organism evidence="15 18">
    <name type="scientific">Candidatus Cryosericum hinesii</name>
    <dbReference type="NCBI Taxonomy" id="2290915"/>
    <lineage>
        <taxon>Bacteria</taxon>
        <taxon>Pseudomonadati</taxon>
        <taxon>Caldisericota/Cryosericota group</taxon>
        <taxon>Candidatus Cryosericota</taxon>
        <taxon>Candidatus Cryosericia</taxon>
        <taxon>Candidatus Cryosericales</taxon>
        <taxon>Candidatus Cryosericaceae</taxon>
        <taxon>Candidatus Cryosericum</taxon>
    </lineage>
</organism>
<evidence type="ECO:0000313" key="15">
    <source>
        <dbReference type="EMBL" id="RIE12800.1"/>
    </source>
</evidence>
<keyword evidence="7 14" id="KW-0812">Transmembrane</keyword>
<sequence>MFVITWILRFLQQIIAQPALLIGLIAMVGLLVEKKSSTDVIKGSLKTVLGIILIGSGAGIVIAGLTPLNDLLTKTFNITGVIPVNEVMFAQAIAKYGSEMAAIMALAMCANLLLARITKFKFIYLTGHELMWISTLMAIILNIANLPAWEVIVGGGLLTGLYMAIAPSLIYGSVCKVTGSKEIAVGHTGTVYYWFAIAIAKLTGNKEKSCEDVNVPKNLNFLRDLSVSLTLAMWAVYLVVILLAIIFKPTVMAEVFGTDNSFILGLMDSVTFAAGIYIIQAGVRMMIGELVPAFKGISDRFIPNSVPAVDIPVLYPYQPNSVLIGFLVATIGSIVGFGITLLLVHTSWALPIMIPTLFNAFFYGATFGALCNKEGGVRGVVFGSFFGGIVTIILPALLMSVGHIVINNTTFGGGDSAVIGVFFGLLSKALSGQGLFITILVLFLLPILFGRVRNRVPAKSEQAVQGAK</sequence>
<comment type="similarity">
    <text evidence="11">Belongs to the UlaA family.</text>
</comment>
<evidence type="ECO:0000256" key="8">
    <source>
        <dbReference type="ARBA" id="ARBA00022989"/>
    </source>
</evidence>